<dbReference type="GO" id="GO:0008289">
    <property type="term" value="F:lipid binding"/>
    <property type="evidence" value="ECO:0007669"/>
    <property type="project" value="UniProtKB-KW"/>
</dbReference>
<evidence type="ECO:0000256" key="2">
    <source>
        <dbReference type="ARBA" id="ARBA00022448"/>
    </source>
</evidence>
<dbReference type="WBParaSite" id="Minc3s07683g41401">
    <property type="protein sequence ID" value="Minc3s07683g41401"/>
    <property type="gene ID" value="Minc3s07683g41401"/>
</dbReference>
<sequence length="332" mass="39430">MFEYCLLEGNFLIEMFTMKSNFRIFISKNFIRTTLLFVNRIRRFGYYFNSSQTTKKILFASLAGFSFQLNEIEETEQQNSLNPPNINQFNHPEQSEGWECMYTDLTIKVFRKRRERNDGSQYFEYQCIGSYKDISVDDFIQAQYDINYRREWDGNINRLEVLEEDYSTGFKIIRWETRYPYPLYPRLYIYLQQKFIDENARTVLVTNKAIDEKIYSFDDSSCVRVTDYNSKLFVRAHGELNENGLDFILIYHDDPKAPIPKKIYDFGVNVIGPSFLISVHSAALKLAKERINNNNNVRKRQRILSGIENKNNNEDIQNNGKFKENKQQQQTA</sequence>
<reference evidence="15" key="1">
    <citation type="submission" date="2022-11" db="UniProtKB">
        <authorList>
            <consortium name="WormBaseParasite"/>
        </authorList>
    </citation>
    <scope>IDENTIFICATION</scope>
</reference>
<name>A0A914NNM3_MELIC</name>
<keyword evidence="14" id="KW-1185">Reference proteome</keyword>
<evidence type="ECO:0000256" key="7">
    <source>
        <dbReference type="ARBA" id="ARBA00023121"/>
    </source>
</evidence>
<dbReference type="FunFam" id="3.30.530.20:FF:000017">
    <property type="entry name" value="Phosphatidylcholine transfer protein, putative"/>
    <property type="match status" value="1"/>
</dbReference>
<evidence type="ECO:0000256" key="8">
    <source>
        <dbReference type="ARBA" id="ARBA00063535"/>
    </source>
</evidence>
<evidence type="ECO:0000256" key="1">
    <source>
        <dbReference type="ARBA" id="ARBA00004496"/>
    </source>
</evidence>
<feature type="compositionally biased region" description="Low complexity" evidence="12">
    <location>
        <begin position="307"/>
        <end position="319"/>
    </location>
</feature>
<dbReference type="GO" id="GO:0006869">
    <property type="term" value="P:lipid transport"/>
    <property type="evidence" value="ECO:0007669"/>
    <property type="project" value="UniProtKB-KW"/>
</dbReference>
<dbReference type="Pfam" id="PF01852">
    <property type="entry name" value="START"/>
    <property type="match status" value="1"/>
</dbReference>
<feature type="domain" description="START" evidence="13">
    <location>
        <begin position="94"/>
        <end position="288"/>
    </location>
</feature>
<keyword evidence="7" id="KW-0446">Lipid-binding</keyword>
<dbReference type="PANTHER" id="PTHR19308">
    <property type="entry name" value="PHOSPHATIDYLCHOLINE TRANSFER PROTEIN"/>
    <property type="match status" value="1"/>
</dbReference>
<dbReference type="Proteomes" id="UP000887563">
    <property type="component" value="Unplaced"/>
</dbReference>
<feature type="region of interest" description="Disordered" evidence="12">
    <location>
        <begin position="304"/>
        <end position="332"/>
    </location>
</feature>
<dbReference type="AlphaFoldDB" id="A0A914NNM3"/>
<keyword evidence="6" id="KW-0445">Lipid transport</keyword>
<evidence type="ECO:0000256" key="9">
    <source>
        <dbReference type="ARBA" id="ARBA00069061"/>
    </source>
</evidence>
<evidence type="ECO:0000256" key="10">
    <source>
        <dbReference type="ARBA" id="ARBA00077188"/>
    </source>
</evidence>
<keyword evidence="2" id="KW-0813">Transport</keyword>
<evidence type="ECO:0000256" key="11">
    <source>
        <dbReference type="ARBA" id="ARBA00079049"/>
    </source>
</evidence>
<comment type="subcellular location">
    <subcellularLocation>
        <location evidence="1">Cytoplasm</location>
    </subcellularLocation>
</comment>
<dbReference type="InterPro" id="IPR023393">
    <property type="entry name" value="START-like_dom_sf"/>
</dbReference>
<dbReference type="SUPFAM" id="SSF55961">
    <property type="entry name" value="Bet v1-like"/>
    <property type="match status" value="1"/>
</dbReference>
<evidence type="ECO:0000256" key="5">
    <source>
        <dbReference type="ARBA" id="ARBA00022990"/>
    </source>
</evidence>
<organism evidence="14 15">
    <name type="scientific">Meloidogyne incognita</name>
    <name type="common">Southern root-knot nematode worm</name>
    <name type="synonym">Oxyuris incognita</name>
    <dbReference type="NCBI Taxonomy" id="6306"/>
    <lineage>
        <taxon>Eukaryota</taxon>
        <taxon>Metazoa</taxon>
        <taxon>Ecdysozoa</taxon>
        <taxon>Nematoda</taxon>
        <taxon>Chromadorea</taxon>
        <taxon>Rhabditida</taxon>
        <taxon>Tylenchina</taxon>
        <taxon>Tylenchomorpha</taxon>
        <taxon>Tylenchoidea</taxon>
        <taxon>Meloidogynidae</taxon>
        <taxon>Meloidogyninae</taxon>
        <taxon>Meloidogyne</taxon>
        <taxon>Meloidogyne incognita group</taxon>
    </lineage>
</organism>
<dbReference type="Gene3D" id="3.30.530.20">
    <property type="match status" value="1"/>
</dbReference>
<dbReference type="InterPro" id="IPR002913">
    <property type="entry name" value="START_lipid-bd_dom"/>
</dbReference>
<protein>
    <recommendedName>
        <fullName evidence="9">Phosphatidylcholine transfer protein</fullName>
    </recommendedName>
    <alternativeName>
        <fullName evidence="11">START domain-containing protein 2</fullName>
    </alternativeName>
    <alternativeName>
        <fullName evidence="10">StAR-related lipid transfer protein 2</fullName>
    </alternativeName>
</protein>
<evidence type="ECO:0000256" key="4">
    <source>
        <dbReference type="ARBA" id="ARBA00022553"/>
    </source>
</evidence>
<evidence type="ECO:0000313" key="15">
    <source>
        <dbReference type="WBParaSite" id="Minc3s07683g41401"/>
    </source>
</evidence>
<dbReference type="PANTHER" id="PTHR19308:SF8">
    <property type="entry name" value="STAR-RELATED LIPID TRANSFER PROTEIN 7, MITOCHONDRIAL"/>
    <property type="match status" value="1"/>
</dbReference>
<evidence type="ECO:0000256" key="6">
    <source>
        <dbReference type="ARBA" id="ARBA00023055"/>
    </source>
</evidence>
<evidence type="ECO:0000256" key="12">
    <source>
        <dbReference type="SAM" id="MobiDB-lite"/>
    </source>
</evidence>
<keyword evidence="5" id="KW-0007">Acetylation</keyword>
<proteinExistence type="predicted"/>
<dbReference type="GO" id="GO:0005829">
    <property type="term" value="C:cytosol"/>
    <property type="evidence" value="ECO:0007669"/>
    <property type="project" value="UniProtKB-ARBA"/>
</dbReference>
<comment type="subunit">
    <text evidence="8">Interacts with ACOT13/THEM2.</text>
</comment>
<keyword evidence="4" id="KW-0597">Phosphoprotein</keyword>
<evidence type="ECO:0000313" key="14">
    <source>
        <dbReference type="Proteomes" id="UP000887563"/>
    </source>
</evidence>
<dbReference type="PROSITE" id="PS50848">
    <property type="entry name" value="START"/>
    <property type="match status" value="1"/>
</dbReference>
<evidence type="ECO:0000256" key="3">
    <source>
        <dbReference type="ARBA" id="ARBA00022490"/>
    </source>
</evidence>
<dbReference type="InterPro" id="IPR051213">
    <property type="entry name" value="START_lipid_transfer"/>
</dbReference>
<evidence type="ECO:0000259" key="13">
    <source>
        <dbReference type="PROSITE" id="PS50848"/>
    </source>
</evidence>
<accession>A0A914NNM3</accession>
<keyword evidence="3" id="KW-0963">Cytoplasm</keyword>